<dbReference type="AlphaFoldDB" id="A0A9D2ESG0"/>
<protein>
    <submittedName>
        <fullName evidence="1">Uncharacterized protein</fullName>
    </submittedName>
</protein>
<reference evidence="1" key="2">
    <citation type="submission" date="2021-04" db="EMBL/GenBank/DDBJ databases">
        <authorList>
            <person name="Gilroy R."/>
        </authorList>
    </citation>
    <scope>NUCLEOTIDE SEQUENCE</scope>
    <source>
        <strain evidence="1">ChiSxjej1B13-11774</strain>
    </source>
</reference>
<gene>
    <name evidence="1" type="ORF">H9811_09735</name>
</gene>
<accession>A0A9D2ESG0</accession>
<name>A0A9D2ESG0_9FIRM</name>
<dbReference type="EMBL" id="DXBP01000058">
    <property type="protein sequence ID" value="HIZ42828.1"/>
    <property type="molecule type" value="Genomic_DNA"/>
</dbReference>
<dbReference type="Proteomes" id="UP000824048">
    <property type="component" value="Unassembled WGS sequence"/>
</dbReference>
<proteinExistence type="predicted"/>
<sequence length="60" mass="6622">MVDRGPAARSKNGESAAMIGYWLAANGITTPTCRRASLCFEYARAARIPDLLFIIFLFII</sequence>
<evidence type="ECO:0000313" key="1">
    <source>
        <dbReference type="EMBL" id="HIZ42828.1"/>
    </source>
</evidence>
<comment type="caution">
    <text evidence="1">The sequence shown here is derived from an EMBL/GenBank/DDBJ whole genome shotgun (WGS) entry which is preliminary data.</text>
</comment>
<evidence type="ECO:0000313" key="2">
    <source>
        <dbReference type="Proteomes" id="UP000824048"/>
    </source>
</evidence>
<organism evidence="1 2">
    <name type="scientific">Candidatus Gemmiger excrementigallinarum</name>
    <dbReference type="NCBI Taxonomy" id="2838609"/>
    <lineage>
        <taxon>Bacteria</taxon>
        <taxon>Bacillati</taxon>
        <taxon>Bacillota</taxon>
        <taxon>Clostridia</taxon>
        <taxon>Eubacteriales</taxon>
        <taxon>Gemmiger</taxon>
    </lineage>
</organism>
<reference evidence="1" key="1">
    <citation type="journal article" date="2021" name="PeerJ">
        <title>Extensive microbial diversity within the chicken gut microbiome revealed by metagenomics and culture.</title>
        <authorList>
            <person name="Gilroy R."/>
            <person name="Ravi A."/>
            <person name="Getino M."/>
            <person name="Pursley I."/>
            <person name="Horton D.L."/>
            <person name="Alikhan N.F."/>
            <person name="Baker D."/>
            <person name="Gharbi K."/>
            <person name="Hall N."/>
            <person name="Watson M."/>
            <person name="Adriaenssens E.M."/>
            <person name="Foster-Nyarko E."/>
            <person name="Jarju S."/>
            <person name="Secka A."/>
            <person name="Antonio M."/>
            <person name="Oren A."/>
            <person name="Chaudhuri R.R."/>
            <person name="La Ragione R."/>
            <person name="Hildebrand F."/>
            <person name="Pallen M.J."/>
        </authorList>
    </citation>
    <scope>NUCLEOTIDE SEQUENCE</scope>
    <source>
        <strain evidence="1">ChiSxjej1B13-11774</strain>
    </source>
</reference>